<evidence type="ECO:0000259" key="1">
    <source>
        <dbReference type="Pfam" id="PF02467"/>
    </source>
</evidence>
<dbReference type="AlphaFoldDB" id="A0A937EJQ9"/>
<dbReference type="Proteomes" id="UP000661858">
    <property type="component" value="Unassembled WGS sequence"/>
</dbReference>
<dbReference type="RefSeq" id="WP_201836211.1">
    <property type="nucleotide sequence ID" value="NZ_JAERRK010000007.1"/>
</dbReference>
<sequence length="87" mass="9430">MRWSLSPPVAGGAVPSRREHWREHAACHDCDLEELFGDSPSQKPVTALCTGCRVRTECLLKWISHSGVGGRPLAGPASRYAAVMTLT</sequence>
<evidence type="ECO:0000313" key="3">
    <source>
        <dbReference type="Proteomes" id="UP000661858"/>
    </source>
</evidence>
<dbReference type="EMBL" id="JAERRK010000007">
    <property type="protein sequence ID" value="MBL1083535.1"/>
    <property type="molecule type" value="Genomic_DNA"/>
</dbReference>
<keyword evidence="3" id="KW-1185">Reference proteome</keyword>
<dbReference type="InterPro" id="IPR034768">
    <property type="entry name" value="4FE4S_WBL"/>
</dbReference>
<evidence type="ECO:0000313" key="2">
    <source>
        <dbReference type="EMBL" id="MBL1083535.1"/>
    </source>
</evidence>
<reference evidence="2" key="1">
    <citation type="submission" date="2021-01" db="EMBL/GenBank/DDBJ databases">
        <title>WGS of actinomycetes isolated from Thailand.</title>
        <authorList>
            <person name="Thawai C."/>
        </authorList>
    </citation>
    <scope>NUCLEOTIDE SEQUENCE</scope>
    <source>
        <strain evidence="2">RCU-197</strain>
    </source>
</reference>
<proteinExistence type="predicted"/>
<protein>
    <submittedName>
        <fullName evidence="2">WhiB family transcriptional regulator</fullName>
    </submittedName>
</protein>
<feature type="domain" description="4Fe-4S Wbl-type" evidence="1">
    <location>
        <begin position="21"/>
        <end position="60"/>
    </location>
</feature>
<accession>A0A937EJQ9</accession>
<name>A0A937EJQ9_9ACTN</name>
<comment type="caution">
    <text evidence="2">The sequence shown here is derived from an EMBL/GenBank/DDBJ whole genome shotgun (WGS) entry which is preliminary data.</text>
</comment>
<dbReference type="Pfam" id="PF02467">
    <property type="entry name" value="Whib"/>
    <property type="match status" value="1"/>
</dbReference>
<gene>
    <name evidence="2" type="ORF">JK359_16395</name>
</gene>
<organism evidence="2 3">
    <name type="scientific">Streptomyces actinomycinicus</name>
    <dbReference type="NCBI Taxonomy" id="1695166"/>
    <lineage>
        <taxon>Bacteria</taxon>
        <taxon>Bacillati</taxon>
        <taxon>Actinomycetota</taxon>
        <taxon>Actinomycetes</taxon>
        <taxon>Kitasatosporales</taxon>
        <taxon>Streptomycetaceae</taxon>
        <taxon>Streptomyces</taxon>
    </lineage>
</organism>